<evidence type="ECO:0000256" key="9">
    <source>
        <dbReference type="ARBA" id="ARBA00023887"/>
    </source>
</evidence>
<keyword evidence="7" id="KW-0234">DNA repair</keyword>
<dbReference type="PANTHER" id="PTHR33693">
    <property type="entry name" value="TYPE-5 URACIL-DNA GLYCOSYLASE"/>
    <property type="match status" value="1"/>
</dbReference>
<dbReference type="InterPro" id="IPR005122">
    <property type="entry name" value="Uracil-DNA_glycosylase-like"/>
</dbReference>
<accession>A0ABX5EDH2</accession>
<evidence type="ECO:0000256" key="8">
    <source>
        <dbReference type="ARBA" id="ARBA00023779"/>
    </source>
</evidence>
<dbReference type="InterPro" id="IPR044147">
    <property type="entry name" value="UdgB-like"/>
</dbReference>
<dbReference type="SUPFAM" id="SSF52141">
    <property type="entry name" value="Uracil-DNA glycosylase-like"/>
    <property type="match status" value="1"/>
</dbReference>
<dbReference type="EMBL" id="PVTX01000010">
    <property type="protein sequence ID" value="PRZ04361.1"/>
    <property type="molecule type" value="Genomic_DNA"/>
</dbReference>
<dbReference type="Proteomes" id="UP000239895">
    <property type="component" value="Unassembled WGS sequence"/>
</dbReference>
<name>A0ABX5EDH2_9MICO</name>
<dbReference type="InterPro" id="IPR051536">
    <property type="entry name" value="UDG_Type-4/5"/>
</dbReference>
<evidence type="ECO:0000313" key="11">
    <source>
        <dbReference type="EMBL" id="PRZ04361.1"/>
    </source>
</evidence>
<evidence type="ECO:0000256" key="6">
    <source>
        <dbReference type="ARBA" id="ARBA00023014"/>
    </source>
</evidence>
<evidence type="ECO:0000256" key="7">
    <source>
        <dbReference type="ARBA" id="ARBA00023204"/>
    </source>
</evidence>
<keyword evidence="5" id="KW-0408">Iron</keyword>
<keyword evidence="1" id="KW-0004">4Fe-4S</keyword>
<keyword evidence="2" id="KW-0479">Metal-binding</keyword>
<keyword evidence="6" id="KW-0411">Iron-sulfur</keyword>
<dbReference type="PANTHER" id="PTHR33693:SF3">
    <property type="entry name" value="TYPE-5 URACIL-DNA GLYCOSYLASE"/>
    <property type="match status" value="1"/>
</dbReference>
<evidence type="ECO:0000256" key="1">
    <source>
        <dbReference type="ARBA" id="ARBA00022485"/>
    </source>
</evidence>
<evidence type="ECO:0000256" key="3">
    <source>
        <dbReference type="ARBA" id="ARBA00022763"/>
    </source>
</evidence>
<reference evidence="11 12" key="1">
    <citation type="submission" date="2018-03" db="EMBL/GenBank/DDBJ databases">
        <title>Comparative analysis of microorganisms from saline springs in Andes Mountain Range, Colombia.</title>
        <authorList>
            <person name="Rubin E."/>
        </authorList>
    </citation>
    <scope>NUCLEOTIDE SEQUENCE [LARGE SCALE GENOMIC DNA]</scope>
    <source>
        <strain evidence="11 12">CG 23</strain>
    </source>
</reference>
<evidence type="ECO:0000256" key="2">
    <source>
        <dbReference type="ARBA" id="ARBA00022723"/>
    </source>
</evidence>
<sequence>MSCAPDDDGYPATAHAADTLEALDRRVVDCRACPRLVAWREQVAAERRAAFRDQTYWARPVPGFGDGTAAVAVVGLAPAAHGANRTGRMFTGDPSGDFLFAALHRTGFANQPRATGRDDGMRLDGLRLVAPVRCAPPQNRPTPDERRRCAPFLARELELLSPTLRVAVALGALGWDALLASLGEQGWAVPRPRPPFGHGKELTLRRSEGSGPAPTPTPPATALTALTVLGCYHVSPHNTYTGRLTPAMLDEVLERAAVVAGRRARVLP</sequence>
<protein>
    <recommendedName>
        <fullName evidence="9">Type-5 uracil-DNA glycosylase</fullName>
    </recommendedName>
</protein>
<keyword evidence="3" id="KW-0227">DNA damage</keyword>
<feature type="domain" description="Uracil-DNA glycosylase-like" evidence="10">
    <location>
        <begin position="62"/>
        <end position="253"/>
    </location>
</feature>
<dbReference type="CDD" id="cd10031">
    <property type="entry name" value="UDG-F5_TTUDGB_like"/>
    <property type="match status" value="1"/>
</dbReference>
<evidence type="ECO:0000256" key="5">
    <source>
        <dbReference type="ARBA" id="ARBA00023004"/>
    </source>
</evidence>
<proteinExistence type="inferred from homology"/>
<keyword evidence="12" id="KW-1185">Reference proteome</keyword>
<evidence type="ECO:0000313" key="12">
    <source>
        <dbReference type="Proteomes" id="UP000239895"/>
    </source>
</evidence>
<gene>
    <name evidence="11" type="ORF">BCL65_11022</name>
</gene>
<keyword evidence="4" id="KW-0378">Hydrolase</keyword>
<organism evidence="11 12">
    <name type="scientific">Isoptericola halotolerans</name>
    <dbReference type="NCBI Taxonomy" id="300560"/>
    <lineage>
        <taxon>Bacteria</taxon>
        <taxon>Bacillati</taxon>
        <taxon>Actinomycetota</taxon>
        <taxon>Actinomycetes</taxon>
        <taxon>Micrococcales</taxon>
        <taxon>Promicromonosporaceae</taxon>
        <taxon>Isoptericola</taxon>
    </lineage>
</organism>
<dbReference type="Pfam" id="PF03167">
    <property type="entry name" value="UDG"/>
    <property type="match status" value="1"/>
</dbReference>
<evidence type="ECO:0000259" key="10">
    <source>
        <dbReference type="SMART" id="SM00986"/>
    </source>
</evidence>
<dbReference type="SMART" id="SM00987">
    <property type="entry name" value="UreE_C"/>
    <property type="match status" value="1"/>
</dbReference>
<dbReference type="RefSeq" id="WP_106269133.1">
    <property type="nucleotide sequence ID" value="NZ_PVTX01000010.1"/>
</dbReference>
<dbReference type="Gene3D" id="3.40.470.10">
    <property type="entry name" value="Uracil-DNA glycosylase-like domain"/>
    <property type="match status" value="1"/>
</dbReference>
<evidence type="ECO:0000256" key="4">
    <source>
        <dbReference type="ARBA" id="ARBA00022801"/>
    </source>
</evidence>
<dbReference type="InterPro" id="IPR036895">
    <property type="entry name" value="Uracil-DNA_glycosylase-like_sf"/>
</dbReference>
<comment type="similarity">
    <text evidence="8">Belongs to the uracil-DNA glycosylase (UDG) superfamily. Type 5 (UDGb) family.</text>
</comment>
<dbReference type="SMART" id="SM00986">
    <property type="entry name" value="UDG"/>
    <property type="match status" value="1"/>
</dbReference>
<comment type="caution">
    <text evidence="11">The sequence shown here is derived from an EMBL/GenBank/DDBJ whole genome shotgun (WGS) entry which is preliminary data.</text>
</comment>